<accession>A0A562D6J3</accession>
<evidence type="ECO:0000256" key="6">
    <source>
        <dbReference type="ARBA" id="ARBA00023136"/>
    </source>
</evidence>
<dbReference type="InterPro" id="IPR023679">
    <property type="entry name" value="UPF0761_bac"/>
</dbReference>
<keyword evidence="2 7" id="KW-1003">Cell membrane</keyword>
<feature type="transmembrane region" description="Helical" evidence="7">
    <location>
        <begin position="105"/>
        <end position="124"/>
    </location>
</feature>
<keyword evidence="4 7" id="KW-0812">Transmembrane</keyword>
<reference evidence="8 9" key="1">
    <citation type="submission" date="2019-07" db="EMBL/GenBank/DDBJ databases">
        <title>Genome sequencing of lignin-degrading bacterial isolates.</title>
        <authorList>
            <person name="Gladden J."/>
        </authorList>
    </citation>
    <scope>NUCLEOTIDE SEQUENCE [LARGE SCALE GENOMIC DNA]</scope>
    <source>
        <strain evidence="8 9">J19</strain>
    </source>
</reference>
<evidence type="ECO:0000256" key="2">
    <source>
        <dbReference type="ARBA" id="ARBA00022475"/>
    </source>
</evidence>
<name>A0A562D6J3_9GAMM</name>
<dbReference type="NCBIfam" id="NF003256">
    <property type="entry name" value="PRK04214.1"/>
    <property type="match status" value="1"/>
</dbReference>
<dbReference type="RefSeq" id="WP_037035149.1">
    <property type="nucleotide sequence ID" value="NZ_VLJS01000092.1"/>
</dbReference>
<proteinExistence type="inferred from homology"/>
<protein>
    <recommendedName>
        <fullName evidence="7">UPF0761 membrane protein L613_006000000140</fullName>
    </recommendedName>
</protein>
<comment type="similarity">
    <text evidence="7">Belongs to the UPF0761 family.</text>
</comment>
<keyword evidence="5 7" id="KW-1133">Transmembrane helix</keyword>
<evidence type="ECO:0000313" key="8">
    <source>
        <dbReference type="EMBL" id="TWH05182.1"/>
    </source>
</evidence>
<organism evidence="8 9">
    <name type="scientific">Pseudoxanthomonas taiwanensis J19</name>
    <dbReference type="NCBI Taxonomy" id="935569"/>
    <lineage>
        <taxon>Bacteria</taxon>
        <taxon>Pseudomonadati</taxon>
        <taxon>Pseudomonadota</taxon>
        <taxon>Gammaproteobacteria</taxon>
        <taxon>Lysobacterales</taxon>
        <taxon>Lysobacteraceae</taxon>
        <taxon>Pseudoxanthomonas</taxon>
    </lineage>
</organism>
<evidence type="ECO:0000256" key="7">
    <source>
        <dbReference type="HAMAP-Rule" id="MF_00672"/>
    </source>
</evidence>
<feature type="transmembrane region" description="Helical" evidence="7">
    <location>
        <begin position="39"/>
        <end position="65"/>
    </location>
</feature>
<keyword evidence="9" id="KW-1185">Reference proteome</keyword>
<keyword evidence="6 7" id="KW-0472">Membrane</keyword>
<sequence>MRMDGLTGNWRERMRDRARAVAFARFLWHRFVDDRLFQAAAALAYTTVFALVPLAVVVLGVLAAFPVFDQWSNALVDYVFSNFMPTAARAIESSLDRLAENSRQLTAAGVVALVVSLLVTLNSVESTFNRIWRVASARPRLSRYLVYWTVLTLGALLAAASLSISARIFALPLFATPEGRAIADLSLGLAPVLIELVVVVLVYRVVPHHTVKWRHALAGAALAVLLLEAVKAGLGVYLGSFQGYQKLYGALAFIPILMLWIYLGWIAILLGASLASSLAAFRYQPASMRLPAGYEVYALLRLIGRFRDARREGHGLHTAAILELEPMLTDSLLQEFLAQLAEIRVLRRDEQGEWLLGRDLDDVCLGELYEACGVRVPADEAWLPCREDPLGQDATAVLDDLRLPLRDVLRRRVGSLYPHSLGD</sequence>
<feature type="transmembrane region" description="Helical" evidence="7">
    <location>
        <begin position="215"/>
        <end position="238"/>
    </location>
</feature>
<dbReference type="HAMAP" id="MF_00672">
    <property type="entry name" value="UPF0761"/>
    <property type="match status" value="1"/>
</dbReference>
<dbReference type="PANTHER" id="PTHR30213">
    <property type="entry name" value="INNER MEMBRANE PROTEIN YHJD"/>
    <property type="match status" value="1"/>
</dbReference>
<feature type="transmembrane region" description="Helical" evidence="7">
    <location>
        <begin position="181"/>
        <end position="203"/>
    </location>
</feature>
<comment type="subcellular location">
    <subcellularLocation>
        <location evidence="1 7">Cell membrane</location>
        <topology evidence="1 7">Multi-pass membrane protein</topology>
    </subcellularLocation>
</comment>
<evidence type="ECO:0000313" key="9">
    <source>
        <dbReference type="Proteomes" id="UP000321583"/>
    </source>
</evidence>
<dbReference type="InterPro" id="IPR017039">
    <property type="entry name" value="Virul_fac_BrkB"/>
</dbReference>
<comment type="caution">
    <text evidence="8">The sequence shown here is derived from an EMBL/GenBank/DDBJ whole genome shotgun (WGS) entry which is preliminary data.</text>
</comment>
<dbReference type="Proteomes" id="UP000321583">
    <property type="component" value="Unassembled WGS sequence"/>
</dbReference>
<dbReference type="NCBIfam" id="TIGR00765">
    <property type="entry name" value="yihY_not_rbn"/>
    <property type="match status" value="1"/>
</dbReference>
<evidence type="ECO:0000256" key="4">
    <source>
        <dbReference type="ARBA" id="ARBA00022692"/>
    </source>
</evidence>
<dbReference type="PANTHER" id="PTHR30213:SF0">
    <property type="entry name" value="UPF0761 MEMBRANE PROTEIN YIHY"/>
    <property type="match status" value="1"/>
</dbReference>
<dbReference type="Pfam" id="PF03631">
    <property type="entry name" value="Virul_fac_BrkB"/>
    <property type="match status" value="1"/>
</dbReference>
<feature type="transmembrane region" description="Helical" evidence="7">
    <location>
        <begin position="145"/>
        <end position="169"/>
    </location>
</feature>
<feature type="transmembrane region" description="Helical" evidence="7">
    <location>
        <begin position="250"/>
        <end position="281"/>
    </location>
</feature>
<evidence type="ECO:0000256" key="3">
    <source>
        <dbReference type="ARBA" id="ARBA00022519"/>
    </source>
</evidence>
<gene>
    <name evidence="8" type="ORF">L613_006000000140</name>
</gene>
<dbReference type="EMBL" id="VLJS01000092">
    <property type="protein sequence ID" value="TWH05182.1"/>
    <property type="molecule type" value="Genomic_DNA"/>
</dbReference>
<evidence type="ECO:0000256" key="1">
    <source>
        <dbReference type="ARBA" id="ARBA00004651"/>
    </source>
</evidence>
<evidence type="ECO:0000256" key="5">
    <source>
        <dbReference type="ARBA" id="ARBA00022989"/>
    </source>
</evidence>
<dbReference type="GO" id="GO:0005886">
    <property type="term" value="C:plasma membrane"/>
    <property type="evidence" value="ECO:0007669"/>
    <property type="project" value="UniProtKB-SubCell"/>
</dbReference>
<keyword evidence="3" id="KW-0997">Cell inner membrane</keyword>
<dbReference type="AlphaFoldDB" id="A0A562D6J3"/>